<evidence type="ECO:0000313" key="2">
    <source>
        <dbReference type="Proteomes" id="UP001517388"/>
    </source>
</evidence>
<proteinExistence type="predicted"/>
<accession>A0ACC7SA40</accession>
<comment type="caution">
    <text evidence="1">The sequence shown here is derived from an EMBL/GenBank/DDBJ whole genome shotgun (WGS) entry which is preliminary data.</text>
</comment>
<reference evidence="2" key="1">
    <citation type="journal article" date="2020" name="Toxins">
        <title>Phylogenomic Analysis of Secondary Metabolism in the Toxic Cyanobacterial Genera Anabaena, Dolichospermum and Aphanizomenon.</title>
        <authorList>
            <person name="Oesterholm J."/>
            <person name="Popin R.V."/>
            <person name="Fewer D.P."/>
            <person name="Sivonen K."/>
        </authorList>
    </citation>
    <scope>NUCLEOTIDE SEQUENCE [LARGE SCALE GENOMIC DNA]</scope>
    <source>
        <strain evidence="2">UHCC 0037</strain>
    </source>
</reference>
<organism evidence="1 2">
    <name type="scientific">Dolichospermum flos-aquae UHCC 0037</name>
    <dbReference type="NCBI Taxonomy" id="2590026"/>
    <lineage>
        <taxon>Bacteria</taxon>
        <taxon>Bacillati</taxon>
        <taxon>Cyanobacteriota</taxon>
        <taxon>Cyanophyceae</taxon>
        <taxon>Nostocales</taxon>
        <taxon>Aphanizomenonaceae</taxon>
        <taxon>Dolichospermum</taxon>
    </lineage>
</organism>
<dbReference type="EMBL" id="VILF01000004">
    <property type="protein sequence ID" value="MTJ44871.1"/>
    <property type="molecule type" value="Genomic_DNA"/>
</dbReference>
<name>A0ACC7SA40_DOLFA</name>
<keyword evidence="2" id="KW-1185">Reference proteome</keyword>
<protein>
    <submittedName>
        <fullName evidence="1">CopG family transcriptional regulator</fullName>
    </submittedName>
</protein>
<sequence length="50" mass="5817">MQLDKITSIRLYLNDNAELQKIADLRGLDKSDIIRAAVKSYIQDYKSQLF</sequence>
<evidence type="ECO:0000313" key="1">
    <source>
        <dbReference type="EMBL" id="MTJ44871.1"/>
    </source>
</evidence>
<dbReference type="Proteomes" id="UP001517388">
    <property type="component" value="Unassembled WGS sequence"/>
</dbReference>
<gene>
    <name evidence="1" type="ORF">FJR39_17540</name>
</gene>